<dbReference type="Gene3D" id="3.40.190.290">
    <property type="match status" value="1"/>
</dbReference>
<evidence type="ECO:0000259" key="5">
    <source>
        <dbReference type="PROSITE" id="PS50931"/>
    </source>
</evidence>
<accession>A0ABU1WIP0</accession>
<dbReference type="PROSITE" id="PS50931">
    <property type="entry name" value="HTH_LYSR"/>
    <property type="match status" value="1"/>
</dbReference>
<dbReference type="PANTHER" id="PTHR30419">
    <property type="entry name" value="HTH-TYPE TRANSCRIPTIONAL REGULATOR YBHD"/>
    <property type="match status" value="1"/>
</dbReference>
<reference evidence="6 7" key="1">
    <citation type="submission" date="2023-07" db="EMBL/GenBank/DDBJ databases">
        <title>Sorghum-associated microbial communities from plants grown in Nebraska, USA.</title>
        <authorList>
            <person name="Schachtman D."/>
        </authorList>
    </citation>
    <scope>NUCLEOTIDE SEQUENCE [LARGE SCALE GENOMIC DNA]</scope>
    <source>
        <strain evidence="6 7">4249</strain>
    </source>
</reference>
<dbReference type="InterPro" id="IPR000847">
    <property type="entry name" value="LysR_HTH_N"/>
</dbReference>
<dbReference type="InterPro" id="IPR036388">
    <property type="entry name" value="WH-like_DNA-bd_sf"/>
</dbReference>
<evidence type="ECO:0000256" key="1">
    <source>
        <dbReference type="ARBA" id="ARBA00009437"/>
    </source>
</evidence>
<comment type="similarity">
    <text evidence="1">Belongs to the LysR transcriptional regulatory family.</text>
</comment>
<proteinExistence type="inferred from homology"/>
<gene>
    <name evidence="6" type="ORF">J2W49_001092</name>
</gene>
<dbReference type="SUPFAM" id="SSF53850">
    <property type="entry name" value="Periplasmic binding protein-like II"/>
    <property type="match status" value="1"/>
</dbReference>
<keyword evidence="3 6" id="KW-0238">DNA-binding</keyword>
<keyword evidence="7" id="KW-1185">Reference proteome</keyword>
<dbReference type="Pfam" id="PF03466">
    <property type="entry name" value="LysR_substrate"/>
    <property type="match status" value="1"/>
</dbReference>
<dbReference type="SUPFAM" id="SSF46785">
    <property type="entry name" value="Winged helix' DNA-binding domain"/>
    <property type="match status" value="1"/>
</dbReference>
<dbReference type="Pfam" id="PF00126">
    <property type="entry name" value="HTH_1"/>
    <property type="match status" value="1"/>
</dbReference>
<dbReference type="EMBL" id="JAVDWU010000002">
    <property type="protein sequence ID" value="MDR7149143.1"/>
    <property type="molecule type" value="Genomic_DNA"/>
</dbReference>
<sequence>MDLRDLSYFEAIAELQHMGRASAKLHRTQPALTSSVRRLEADYGAALFEKSGRGIRLTEAGKVLLKWARRMRFDVEDARRELRAIGAGLTGHVRLGIVPTAAQALLPSVARDLLLEAPDVTLRTVVGLIDTLQPQLRAGELDLMVGTESGVEKGFQSKLLAEDMIVVAASEDHEVFHNARSFKDLTGYRWALQPSGAPTRDWLDHTFDRKGLPRPHVQVETTMLLMLPALIVQTGLLSFISRYHLQGPNRIPGLKEVPIRGSSMRRRLVVTYRSNSFLSPAAMRLIEVFERSASAHMLDTENKT</sequence>
<dbReference type="GO" id="GO:0003677">
    <property type="term" value="F:DNA binding"/>
    <property type="evidence" value="ECO:0007669"/>
    <property type="project" value="UniProtKB-KW"/>
</dbReference>
<evidence type="ECO:0000256" key="4">
    <source>
        <dbReference type="ARBA" id="ARBA00023163"/>
    </source>
</evidence>
<dbReference type="InterPro" id="IPR036390">
    <property type="entry name" value="WH_DNA-bd_sf"/>
</dbReference>
<dbReference type="Proteomes" id="UP001265700">
    <property type="component" value="Unassembled WGS sequence"/>
</dbReference>
<dbReference type="RefSeq" id="WP_310312658.1">
    <property type="nucleotide sequence ID" value="NZ_JAVDWU010000002.1"/>
</dbReference>
<dbReference type="InterPro" id="IPR005119">
    <property type="entry name" value="LysR_subst-bd"/>
</dbReference>
<organism evidence="6 7">
    <name type="scientific">Hydrogenophaga palleronii</name>
    <dbReference type="NCBI Taxonomy" id="65655"/>
    <lineage>
        <taxon>Bacteria</taxon>
        <taxon>Pseudomonadati</taxon>
        <taxon>Pseudomonadota</taxon>
        <taxon>Betaproteobacteria</taxon>
        <taxon>Burkholderiales</taxon>
        <taxon>Comamonadaceae</taxon>
        <taxon>Hydrogenophaga</taxon>
    </lineage>
</organism>
<name>A0ABU1WIP0_9BURK</name>
<comment type="caution">
    <text evidence="6">The sequence shown here is derived from an EMBL/GenBank/DDBJ whole genome shotgun (WGS) entry which is preliminary data.</text>
</comment>
<evidence type="ECO:0000256" key="2">
    <source>
        <dbReference type="ARBA" id="ARBA00023015"/>
    </source>
</evidence>
<evidence type="ECO:0000313" key="6">
    <source>
        <dbReference type="EMBL" id="MDR7149143.1"/>
    </source>
</evidence>
<dbReference type="PRINTS" id="PR00039">
    <property type="entry name" value="HTHLYSR"/>
</dbReference>
<keyword evidence="2" id="KW-0805">Transcription regulation</keyword>
<evidence type="ECO:0000313" key="7">
    <source>
        <dbReference type="Proteomes" id="UP001265700"/>
    </source>
</evidence>
<keyword evidence="4" id="KW-0804">Transcription</keyword>
<dbReference type="PANTHER" id="PTHR30419:SF8">
    <property type="entry name" value="NITROGEN ASSIMILATION TRANSCRIPTIONAL ACTIVATOR-RELATED"/>
    <property type="match status" value="1"/>
</dbReference>
<evidence type="ECO:0000256" key="3">
    <source>
        <dbReference type="ARBA" id="ARBA00023125"/>
    </source>
</evidence>
<dbReference type="InterPro" id="IPR050950">
    <property type="entry name" value="HTH-type_LysR_regulators"/>
</dbReference>
<feature type="domain" description="HTH lysR-type" evidence="5">
    <location>
        <begin position="1"/>
        <end position="58"/>
    </location>
</feature>
<dbReference type="Gene3D" id="1.10.10.10">
    <property type="entry name" value="Winged helix-like DNA-binding domain superfamily/Winged helix DNA-binding domain"/>
    <property type="match status" value="1"/>
</dbReference>
<protein>
    <submittedName>
        <fullName evidence="6">DNA-binding transcriptional LysR family regulator</fullName>
    </submittedName>
</protein>